<dbReference type="Pfam" id="PF01934">
    <property type="entry name" value="HepT-like"/>
    <property type="match status" value="1"/>
</dbReference>
<comment type="caution">
    <text evidence="6">The sequence shown here is derived from an EMBL/GenBank/DDBJ whole genome shotgun (WGS) entry which is preliminary data.</text>
</comment>
<reference evidence="6 7" key="1">
    <citation type="submission" date="2019-07" db="EMBL/GenBank/DDBJ databases">
        <title>Ln-dependent methylotrophs.</title>
        <authorList>
            <person name="Tani A."/>
        </authorList>
    </citation>
    <scope>NUCLEOTIDE SEQUENCE [LARGE SCALE GENOMIC DNA]</scope>
    <source>
        <strain evidence="6 7">SM12</strain>
    </source>
</reference>
<evidence type="ECO:0000256" key="3">
    <source>
        <dbReference type="ARBA" id="ARBA00022722"/>
    </source>
</evidence>
<evidence type="ECO:0000256" key="5">
    <source>
        <dbReference type="ARBA" id="ARBA00022801"/>
    </source>
</evidence>
<keyword evidence="1" id="KW-0597">Phosphoprotein</keyword>
<dbReference type="GO" id="GO:0016787">
    <property type="term" value="F:hydrolase activity"/>
    <property type="evidence" value="ECO:0007669"/>
    <property type="project" value="UniProtKB-KW"/>
</dbReference>
<dbReference type="AlphaFoldDB" id="A0A549TDB9"/>
<dbReference type="GO" id="GO:0110001">
    <property type="term" value="C:toxin-antitoxin complex"/>
    <property type="evidence" value="ECO:0007669"/>
    <property type="project" value="InterPro"/>
</dbReference>
<evidence type="ECO:0000256" key="4">
    <source>
        <dbReference type="ARBA" id="ARBA00022741"/>
    </source>
</evidence>
<dbReference type="PANTHER" id="PTHR34139:SF1">
    <property type="entry name" value="RNASE MJ1380-RELATED"/>
    <property type="match status" value="1"/>
</dbReference>
<gene>
    <name evidence="6" type="ORF">FNA46_07145</name>
</gene>
<evidence type="ECO:0000256" key="2">
    <source>
        <dbReference type="ARBA" id="ARBA00022649"/>
    </source>
</evidence>
<dbReference type="InterPro" id="IPR051813">
    <property type="entry name" value="HepT_RNase_toxin"/>
</dbReference>
<keyword evidence="5" id="KW-0378">Hydrolase</keyword>
<dbReference type="GO" id="GO:0000166">
    <property type="term" value="F:nucleotide binding"/>
    <property type="evidence" value="ECO:0007669"/>
    <property type="project" value="UniProtKB-KW"/>
</dbReference>
<dbReference type="InterPro" id="IPR008201">
    <property type="entry name" value="HepT-like"/>
</dbReference>
<accession>A0A549TDB9</accession>
<evidence type="ECO:0000313" key="7">
    <source>
        <dbReference type="Proteomes" id="UP000316801"/>
    </source>
</evidence>
<evidence type="ECO:0000313" key="6">
    <source>
        <dbReference type="EMBL" id="TRL40039.1"/>
    </source>
</evidence>
<organism evidence="6 7">
    <name type="scientific">Rhizobium straminoryzae</name>
    <dbReference type="NCBI Taxonomy" id="1387186"/>
    <lineage>
        <taxon>Bacteria</taxon>
        <taxon>Pseudomonadati</taxon>
        <taxon>Pseudomonadota</taxon>
        <taxon>Alphaproteobacteria</taxon>
        <taxon>Hyphomicrobiales</taxon>
        <taxon>Rhizobiaceae</taxon>
        <taxon>Rhizobium/Agrobacterium group</taxon>
        <taxon>Rhizobium</taxon>
    </lineage>
</organism>
<dbReference type="GO" id="GO:0004540">
    <property type="term" value="F:RNA nuclease activity"/>
    <property type="evidence" value="ECO:0007669"/>
    <property type="project" value="InterPro"/>
</dbReference>
<name>A0A549TDB9_9HYPH</name>
<sequence>MSRDLERLLDSLDQMRELALEVDGFLEGITADRFRRDRLTQRAVGMNLVLLGETVSEILKRFPDFAADHPDIAWRELLDLRHHIVAEFATIDPAALWTAATRTIPQLLSQLSMLRQIRAQGE</sequence>
<dbReference type="PANTHER" id="PTHR34139">
    <property type="entry name" value="UPF0331 PROTEIN MJ0127"/>
    <property type="match status" value="1"/>
</dbReference>
<evidence type="ECO:0000256" key="1">
    <source>
        <dbReference type="ARBA" id="ARBA00022553"/>
    </source>
</evidence>
<proteinExistence type="predicted"/>
<dbReference type="EMBL" id="VJMG01000016">
    <property type="protein sequence ID" value="TRL40039.1"/>
    <property type="molecule type" value="Genomic_DNA"/>
</dbReference>
<keyword evidence="3" id="KW-0540">Nuclease</keyword>
<keyword evidence="2" id="KW-1277">Toxin-antitoxin system</keyword>
<dbReference type="RefSeq" id="WP_143124432.1">
    <property type="nucleotide sequence ID" value="NZ_VJMG01000016.1"/>
</dbReference>
<keyword evidence="4" id="KW-0547">Nucleotide-binding</keyword>
<keyword evidence="7" id="KW-1185">Reference proteome</keyword>
<protein>
    <submittedName>
        <fullName evidence="6">DUF86 domain-containing protein</fullName>
    </submittedName>
</protein>
<dbReference type="Proteomes" id="UP000316801">
    <property type="component" value="Unassembled WGS sequence"/>
</dbReference>